<dbReference type="EMBL" id="GGEC01075051">
    <property type="protein sequence ID" value="MBX55535.1"/>
    <property type="molecule type" value="Transcribed_RNA"/>
</dbReference>
<reference evidence="1" key="1">
    <citation type="submission" date="2018-02" db="EMBL/GenBank/DDBJ databases">
        <title>Rhizophora mucronata_Transcriptome.</title>
        <authorList>
            <person name="Meera S.P."/>
            <person name="Sreeshan A."/>
            <person name="Augustine A."/>
        </authorList>
    </citation>
    <scope>NUCLEOTIDE SEQUENCE</scope>
    <source>
        <tissue evidence="1">Leaf</tissue>
    </source>
</reference>
<organism evidence="1">
    <name type="scientific">Rhizophora mucronata</name>
    <name type="common">Asiatic mangrove</name>
    <dbReference type="NCBI Taxonomy" id="61149"/>
    <lineage>
        <taxon>Eukaryota</taxon>
        <taxon>Viridiplantae</taxon>
        <taxon>Streptophyta</taxon>
        <taxon>Embryophyta</taxon>
        <taxon>Tracheophyta</taxon>
        <taxon>Spermatophyta</taxon>
        <taxon>Magnoliopsida</taxon>
        <taxon>eudicotyledons</taxon>
        <taxon>Gunneridae</taxon>
        <taxon>Pentapetalae</taxon>
        <taxon>rosids</taxon>
        <taxon>fabids</taxon>
        <taxon>Malpighiales</taxon>
        <taxon>Rhizophoraceae</taxon>
        <taxon>Rhizophora</taxon>
    </lineage>
</organism>
<dbReference type="AlphaFoldDB" id="A0A2P2PLK2"/>
<accession>A0A2P2PLK2</accession>
<proteinExistence type="predicted"/>
<sequence>MFTLACLDLHHTVYHEIANLLLLEIFIWLHEVFRECSVIF</sequence>
<name>A0A2P2PLK2_RHIMU</name>
<evidence type="ECO:0000313" key="1">
    <source>
        <dbReference type="EMBL" id="MBX55535.1"/>
    </source>
</evidence>
<protein>
    <submittedName>
        <fullName evidence="1">Uncharacterized protein</fullName>
    </submittedName>
</protein>